<dbReference type="PANTHER" id="PTHR36854:SF1">
    <property type="entry name" value="TRANSMEMBRANE PROTEIN"/>
    <property type="match status" value="1"/>
</dbReference>
<accession>A0A8H7YVA0</accession>
<evidence type="ECO:0000256" key="1">
    <source>
        <dbReference type="SAM" id="Phobius"/>
    </source>
</evidence>
<keyword evidence="1" id="KW-1133">Transmembrane helix</keyword>
<comment type="caution">
    <text evidence="3">The sequence shown here is derived from an EMBL/GenBank/DDBJ whole genome shotgun (WGS) entry which is preliminary data.</text>
</comment>
<organism evidence="3 4">
    <name type="scientific">Ajellomyces capsulatus</name>
    <name type="common">Darling's disease fungus</name>
    <name type="synonym">Histoplasma capsulatum</name>
    <dbReference type="NCBI Taxonomy" id="5037"/>
    <lineage>
        <taxon>Eukaryota</taxon>
        <taxon>Fungi</taxon>
        <taxon>Dikarya</taxon>
        <taxon>Ascomycota</taxon>
        <taxon>Pezizomycotina</taxon>
        <taxon>Eurotiomycetes</taxon>
        <taxon>Eurotiomycetidae</taxon>
        <taxon>Onygenales</taxon>
        <taxon>Ajellomycetaceae</taxon>
        <taxon>Histoplasma</taxon>
    </lineage>
</organism>
<proteinExistence type="predicted"/>
<dbReference type="PANTHER" id="PTHR36854">
    <property type="entry name" value="CHROMOSOME 9, WHOLE GENOME SHOTGUN SEQUENCE"/>
    <property type="match status" value="1"/>
</dbReference>
<reference evidence="3 4" key="1">
    <citation type="submission" date="2021-01" db="EMBL/GenBank/DDBJ databases">
        <title>Chromosome-level genome assembly of a human fungal pathogen reveals clustering of transcriptionally co-regulated genes.</title>
        <authorList>
            <person name="Voorhies M."/>
            <person name="Cohen S."/>
            <person name="Shea T.P."/>
            <person name="Petrus S."/>
            <person name="Munoz J.F."/>
            <person name="Poplawski S."/>
            <person name="Goldman W.E."/>
            <person name="Michael T."/>
            <person name="Cuomo C.A."/>
            <person name="Sil A."/>
            <person name="Beyhan S."/>
        </authorList>
    </citation>
    <scope>NUCLEOTIDE SEQUENCE [LARGE SCALE GENOMIC DNA]</scope>
    <source>
        <strain evidence="3 4">G184AR</strain>
    </source>
</reference>
<gene>
    <name evidence="3" type="ORF">I7I52_06819</name>
</gene>
<dbReference type="VEuPathDB" id="FungiDB:I7I52_06819"/>
<feature type="signal peptide" evidence="2">
    <location>
        <begin position="1"/>
        <end position="31"/>
    </location>
</feature>
<keyword evidence="1" id="KW-0472">Membrane</keyword>
<keyword evidence="2" id="KW-0732">Signal</keyword>
<dbReference type="OrthoDB" id="2142503at2759"/>
<sequence length="176" mass="19791">MNVPYIAIMIPRSTFLILWLFTVSLTSLVSASTHTSFCKCTCFSNSTIIQLGLPKAEAISPASVRSFFLPRDDQDSEGNKNDLEKGDKKYRALNCNDCNRRFCLEYGLPKCKGAKEEDVVASCFQRDSNKDKAVVFIFIIATAGLLIWAAIQPWVEKWVLAIKERRSYLPVPSQAQ</sequence>
<name>A0A8H7YVA0_AJECA</name>
<keyword evidence="1" id="KW-0812">Transmembrane</keyword>
<dbReference type="AlphaFoldDB" id="A0A8H7YVA0"/>
<evidence type="ECO:0000256" key="2">
    <source>
        <dbReference type="SAM" id="SignalP"/>
    </source>
</evidence>
<evidence type="ECO:0000313" key="3">
    <source>
        <dbReference type="EMBL" id="KAG5296233.1"/>
    </source>
</evidence>
<feature type="transmembrane region" description="Helical" evidence="1">
    <location>
        <begin position="133"/>
        <end position="155"/>
    </location>
</feature>
<evidence type="ECO:0000313" key="4">
    <source>
        <dbReference type="Proteomes" id="UP000670092"/>
    </source>
</evidence>
<dbReference type="Proteomes" id="UP000670092">
    <property type="component" value="Unassembled WGS sequence"/>
</dbReference>
<protein>
    <submittedName>
        <fullName evidence="3">Lipoxygenase domain-containing protein</fullName>
    </submittedName>
</protein>
<dbReference type="EMBL" id="JAEVHI010000003">
    <property type="protein sequence ID" value="KAG5296233.1"/>
    <property type="molecule type" value="Genomic_DNA"/>
</dbReference>
<feature type="chain" id="PRO_5034636076" evidence="2">
    <location>
        <begin position="32"/>
        <end position="176"/>
    </location>
</feature>